<dbReference type="Proteomes" id="UP000197361">
    <property type="component" value="Unassembled WGS sequence"/>
</dbReference>
<evidence type="ECO:0000256" key="2">
    <source>
        <dbReference type="ARBA" id="ARBA00022679"/>
    </source>
</evidence>
<dbReference type="PANTHER" id="PTHR19136:SF81">
    <property type="entry name" value="MOLYBDENUM COFACTOR GUANYLYLTRANSFERASE"/>
    <property type="match status" value="1"/>
</dbReference>
<feature type="binding site" evidence="8">
    <location>
        <position position="89"/>
    </location>
    <ligand>
        <name>Mg(2+)</name>
        <dbReference type="ChEBI" id="CHEBI:18420"/>
    </ligand>
</feature>
<comment type="subunit">
    <text evidence="8">Monomer.</text>
</comment>
<keyword evidence="11" id="KW-1185">Reference proteome</keyword>
<dbReference type="GO" id="GO:0061603">
    <property type="term" value="F:molybdenum cofactor guanylyltransferase activity"/>
    <property type="evidence" value="ECO:0007669"/>
    <property type="project" value="UniProtKB-EC"/>
</dbReference>
<dbReference type="PANTHER" id="PTHR19136">
    <property type="entry name" value="MOLYBDENUM COFACTOR GUANYLYLTRANSFERASE"/>
    <property type="match status" value="1"/>
</dbReference>
<dbReference type="Gene3D" id="3.90.550.10">
    <property type="entry name" value="Spore Coat Polysaccharide Biosynthesis Protein SpsA, Chain A"/>
    <property type="match status" value="1"/>
</dbReference>
<evidence type="ECO:0000256" key="8">
    <source>
        <dbReference type="HAMAP-Rule" id="MF_00316"/>
    </source>
</evidence>
<evidence type="ECO:0000256" key="6">
    <source>
        <dbReference type="ARBA" id="ARBA00023134"/>
    </source>
</evidence>
<dbReference type="InterPro" id="IPR013482">
    <property type="entry name" value="Molybde_CF_guanTrfase"/>
</dbReference>
<dbReference type="OrthoDB" id="9788394at2"/>
<evidence type="ECO:0000256" key="1">
    <source>
        <dbReference type="ARBA" id="ARBA00022490"/>
    </source>
</evidence>
<gene>
    <name evidence="8" type="primary">mobA</name>
    <name evidence="10" type="ORF">CDQ92_15795</name>
</gene>
<dbReference type="GO" id="GO:0046872">
    <property type="term" value="F:metal ion binding"/>
    <property type="evidence" value="ECO:0007669"/>
    <property type="project" value="UniProtKB-KW"/>
</dbReference>
<dbReference type="SUPFAM" id="SSF53448">
    <property type="entry name" value="Nucleotide-diphospho-sugar transferases"/>
    <property type="match status" value="1"/>
</dbReference>
<keyword evidence="10" id="KW-0548">Nucleotidyltransferase</keyword>
<dbReference type="Pfam" id="PF12804">
    <property type="entry name" value="NTP_transf_3"/>
    <property type="match status" value="1"/>
</dbReference>
<feature type="binding site" evidence="8">
    <location>
        <position position="89"/>
    </location>
    <ligand>
        <name>GTP</name>
        <dbReference type="ChEBI" id="CHEBI:37565"/>
    </ligand>
</feature>
<sequence length="172" mass="17768">MKTLGAMLAGGQSRRFGSDKAVAMLDGQTLLNHALAALRPHCDAVVIVGREGGIADWPRPDMGPLGAVAGALRHAAANGFGQVLTAPVDCVRLPADLRARLEPASAFLNSQPVVGLWSVAALDTLQAMLTGEDDHAVRAFARRVGARGVAVDFALTNINSAEDLARLAGDPG</sequence>
<dbReference type="InterPro" id="IPR025877">
    <property type="entry name" value="MobA-like_NTP_Trfase"/>
</dbReference>
<evidence type="ECO:0000313" key="10">
    <source>
        <dbReference type="EMBL" id="OWQ94547.1"/>
    </source>
</evidence>
<dbReference type="GO" id="GO:0006777">
    <property type="term" value="P:Mo-molybdopterin cofactor biosynthetic process"/>
    <property type="evidence" value="ECO:0007669"/>
    <property type="project" value="UniProtKB-KW"/>
</dbReference>
<name>A0A246JNY8_9SPHN</name>
<dbReference type="HAMAP" id="MF_00316">
    <property type="entry name" value="MobA"/>
    <property type="match status" value="1"/>
</dbReference>
<keyword evidence="3 8" id="KW-0479">Metal-binding</keyword>
<dbReference type="GO" id="GO:0005525">
    <property type="term" value="F:GTP binding"/>
    <property type="evidence" value="ECO:0007669"/>
    <property type="project" value="UniProtKB-UniRule"/>
</dbReference>
<comment type="domain">
    <text evidence="8">The N-terminal domain determines nucleotide recognition and specific binding, while the C-terminal domain determines the specific binding to the target protein.</text>
</comment>
<feature type="binding site" evidence="8">
    <location>
        <begin position="8"/>
        <end position="10"/>
    </location>
    <ligand>
        <name>GTP</name>
        <dbReference type="ChEBI" id="CHEBI:37565"/>
    </ligand>
</feature>
<dbReference type="EMBL" id="NISK01000004">
    <property type="protein sequence ID" value="OWQ94547.1"/>
    <property type="molecule type" value="Genomic_DNA"/>
</dbReference>
<dbReference type="GO" id="GO:0005737">
    <property type="term" value="C:cytoplasm"/>
    <property type="evidence" value="ECO:0007669"/>
    <property type="project" value="UniProtKB-SubCell"/>
</dbReference>
<comment type="cofactor">
    <cofactor evidence="8">
        <name>Mg(2+)</name>
        <dbReference type="ChEBI" id="CHEBI:18420"/>
    </cofactor>
</comment>
<evidence type="ECO:0000313" key="11">
    <source>
        <dbReference type="Proteomes" id="UP000197361"/>
    </source>
</evidence>
<dbReference type="CDD" id="cd02503">
    <property type="entry name" value="MobA"/>
    <property type="match status" value="1"/>
</dbReference>
<reference evidence="10 11" key="1">
    <citation type="journal article" date="2010" name="Int. J. Syst. Evol. Microbiol.">
        <title>Sphingopyxis bauzanensis sp. nov., a psychrophilic bacterium isolated from soil.</title>
        <authorList>
            <person name="Zhang D.C."/>
            <person name="Liu H.C."/>
            <person name="Xin Y.H."/>
            <person name="Zhou Y.G."/>
            <person name="Schinner F."/>
            <person name="Margesin R."/>
        </authorList>
    </citation>
    <scope>NUCLEOTIDE SEQUENCE [LARGE SCALE GENOMIC DNA]</scope>
    <source>
        <strain evidence="10 11">DSM 22271</strain>
    </source>
</reference>
<keyword evidence="1 8" id="KW-0963">Cytoplasm</keyword>
<dbReference type="EC" id="2.7.7.77" evidence="8"/>
<comment type="subcellular location">
    <subcellularLocation>
        <location evidence="8">Cytoplasm</location>
    </subcellularLocation>
</comment>
<keyword evidence="5 8" id="KW-0460">Magnesium</keyword>
<keyword evidence="4 8" id="KW-0547">Nucleotide-binding</keyword>
<organism evidence="10 11">
    <name type="scientific">Sphingopyxis bauzanensis</name>
    <dbReference type="NCBI Taxonomy" id="651663"/>
    <lineage>
        <taxon>Bacteria</taxon>
        <taxon>Pseudomonadati</taxon>
        <taxon>Pseudomonadota</taxon>
        <taxon>Alphaproteobacteria</taxon>
        <taxon>Sphingomonadales</taxon>
        <taxon>Sphingomonadaceae</taxon>
        <taxon>Sphingopyxis</taxon>
    </lineage>
</organism>
<dbReference type="AlphaFoldDB" id="A0A246JNY8"/>
<feature type="domain" description="MobA-like NTP transferase" evidence="9">
    <location>
        <begin position="6"/>
        <end position="106"/>
    </location>
</feature>
<comment type="caution">
    <text evidence="10">The sequence shown here is derived from an EMBL/GenBank/DDBJ whole genome shotgun (WGS) entry which is preliminary data.</text>
</comment>
<comment type="function">
    <text evidence="8">Transfers a GMP moiety from GTP to Mo-molybdopterin (Mo-MPT) cofactor (Moco or molybdenum cofactor) to form Mo-molybdopterin guanine dinucleotide (Mo-MGD) cofactor.</text>
</comment>
<evidence type="ECO:0000256" key="4">
    <source>
        <dbReference type="ARBA" id="ARBA00022741"/>
    </source>
</evidence>
<keyword evidence="2 8" id="KW-0808">Transferase</keyword>
<evidence type="ECO:0000259" key="9">
    <source>
        <dbReference type="Pfam" id="PF12804"/>
    </source>
</evidence>
<proteinExistence type="inferred from homology"/>
<comment type="catalytic activity">
    <reaction evidence="8">
        <text>Mo-molybdopterin + GTP + H(+) = Mo-molybdopterin guanine dinucleotide + diphosphate</text>
        <dbReference type="Rhea" id="RHEA:34243"/>
        <dbReference type="ChEBI" id="CHEBI:15378"/>
        <dbReference type="ChEBI" id="CHEBI:33019"/>
        <dbReference type="ChEBI" id="CHEBI:37565"/>
        <dbReference type="ChEBI" id="CHEBI:71302"/>
        <dbReference type="ChEBI" id="CHEBI:71310"/>
        <dbReference type="EC" id="2.7.7.77"/>
    </reaction>
</comment>
<protein>
    <recommendedName>
        <fullName evidence="8">Molybdenum cofactor guanylyltransferase</fullName>
        <shortName evidence="8">MoCo guanylyltransferase</shortName>
        <ecNumber evidence="8">2.7.7.77</ecNumber>
    </recommendedName>
    <alternativeName>
        <fullName evidence="8">GTP:molybdopterin guanylyltransferase</fullName>
    </alternativeName>
    <alternativeName>
        <fullName evidence="8">Mo-MPT guanylyltransferase</fullName>
    </alternativeName>
    <alternativeName>
        <fullName evidence="8">Molybdopterin guanylyltransferase</fullName>
    </alternativeName>
    <alternativeName>
        <fullName evidence="8">Molybdopterin-guanine dinucleotide synthase</fullName>
        <shortName evidence="8">MGD synthase</shortName>
    </alternativeName>
</protein>
<comment type="caution">
    <text evidence="8">Lacks conserved residue(s) required for the propagation of feature annotation.</text>
</comment>
<evidence type="ECO:0000256" key="7">
    <source>
        <dbReference type="ARBA" id="ARBA00023150"/>
    </source>
</evidence>
<dbReference type="RefSeq" id="WP_088442443.1">
    <property type="nucleotide sequence ID" value="NZ_BMMC01000010.1"/>
</dbReference>
<accession>A0A246JNY8</accession>
<evidence type="ECO:0000256" key="3">
    <source>
        <dbReference type="ARBA" id="ARBA00022723"/>
    </source>
</evidence>
<comment type="similarity">
    <text evidence="8">Belongs to the MobA family.</text>
</comment>
<feature type="binding site" evidence="8">
    <location>
        <position position="20"/>
    </location>
    <ligand>
        <name>GTP</name>
        <dbReference type="ChEBI" id="CHEBI:37565"/>
    </ligand>
</feature>
<dbReference type="InterPro" id="IPR029044">
    <property type="entry name" value="Nucleotide-diphossugar_trans"/>
</dbReference>
<keyword evidence="6 8" id="KW-0342">GTP-binding</keyword>
<feature type="binding site" evidence="8">
    <location>
        <position position="61"/>
    </location>
    <ligand>
        <name>GTP</name>
        <dbReference type="ChEBI" id="CHEBI:37565"/>
    </ligand>
</feature>
<keyword evidence="7 8" id="KW-0501">Molybdenum cofactor biosynthesis</keyword>
<evidence type="ECO:0000256" key="5">
    <source>
        <dbReference type="ARBA" id="ARBA00022842"/>
    </source>
</evidence>